<keyword evidence="5 6" id="KW-0408">Iron</keyword>
<comment type="similarity">
    <text evidence="1 6">Belongs to the iron/ascorbate-dependent oxidoreductase family.</text>
</comment>
<reference evidence="8 9" key="1">
    <citation type="journal article" date="2013" name="Proc. Natl. Acad. Sci. U.S.A.">
        <title>Fine-scale variation in meiotic recombination in Mimulus inferred from population shotgun sequencing.</title>
        <authorList>
            <person name="Hellsten U."/>
            <person name="Wright K.M."/>
            <person name="Jenkins J."/>
            <person name="Shu S."/>
            <person name="Yuan Y."/>
            <person name="Wessler S.R."/>
            <person name="Schmutz J."/>
            <person name="Willis J.H."/>
            <person name="Rokhsar D.S."/>
        </authorList>
    </citation>
    <scope>NUCLEOTIDE SEQUENCE [LARGE SCALE GENOMIC DNA]</scope>
    <source>
        <strain evidence="9">cv. DUN x IM62</strain>
    </source>
</reference>
<dbReference type="PhylomeDB" id="A0A022QYZ6"/>
<dbReference type="GO" id="GO:0002238">
    <property type="term" value="P:response to molecule of fungal origin"/>
    <property type="evidence" value="ECO:0007669"/>
    <property type="project" value="UniProtKB-ARBA"/>
</dbReference>
<protein>
    <recommendedName>
        <fullName evidence="7">Fe2OG dioxygenase domain-containing protein</fullName>
    </recommendedName>
</protein>
<dbReference type="STRING" id="4155.A0A022QYZ6"/>
<dbReference type="GO" id="GO:0009805">
    <property type="term" value="P:coumarin biosynthetic process"/>
    <property type="evidence" value="ECO:0007669"/>
    <property type="project" value="UniProtKB-ARBA"/>
</dbReference>
<dbReference type="eggNOG" id="KOG0143">
    <property type="taxonomic scope" value="Eukaryota"/>
</dbReference>
<dbReference type="Gene3D" id="2.60.120.330">
    <property type="entry name" value="B-lactam Antibiotic, Isopenicillin N Synthase, Chain"/>
    <property type="match status" value="1"/>
</dbReference>
<feature type="domain" description="Fe2OG dioxygenase" evidence="7">
    <location>
        <begin position="221"/>
        <end position="322"/>
    </location>
</feature>
<accession>A0A022QYZ6</accession>
<evidence type="ECO:0000256" key="6">
    <source>
        <dbReference type="RuleBase" id="RU003682"/>
    </source>
</evidence>
<dbReference type="Pfam" id="PF14226">
    <property type="entry name" value="DIOX_N"/>
    <property type="match status" value="1"/>
</dbReference>
<keyword evidence="9" id="KW-1185">Reference proteome</keyword>
<gene>
    <name evidence="8" type="ORF">MIMGU_mgv1a008409mg</name>
</gene>
<evidence type="ECO:0000256" key="1">
    <source>
        <dbReference type="ARBA" id="ARBA00008056"/>
    </source>
</evidence>
<dbReference type="EMBL" id="KI630827">
    <property type="protein sequence ID" value="EYU32538.1"/>
    <property type="molecule type" value="Genomic_DNA"/>
</dbReference>
<dbReference type="PRINTS" id="PR00682">
    <property type="entry name" value="IPNSYNTHASE"/>
</dbReference>
<dbReference type="KEGG" id="egt:105963037"/>
<evidence type="ECO:0000256" key="2">
    <source>
        <dbReference type="ARBA" id="ARBA00022723"/>
    </source>
</evidence>
<dbReference type="GO" id="GO:0031418">
    <property type="term" value="F:L-ascorbic acid binding"/>
    <property type="evidence" value="ECO:0007669"/>
    <property type="project" value="UniProtKB-KW"/>
</dbReference>
<dbReference type="InterPro" id="IPR027443">
    <property type="entry name" value="IPNS-like_sf"/>
</dbReference>
<dbReference type="InterPro" id="IPR044861">
    <property type="entry name" value="IPNS-like_FE2OG_OXY"/>
</dbReference>
<organism evidence="8 9">
    <name type="scientific">Erythranthe guttata</name>
    <name type="common">Yellow monkey flower</name>
    <name type="synonym">Mimulus guttatus</name>
    <dbReference type="NCBI Taxonomy" id="4155"/>
    <lineage>
        <taxon>Eukaryota</taxon>
        <taxon>Viridiplantae</taxon>
        <taxon>Streptophyta</taxon>
        <taxon>Embryophyta</taxon>
        <taxon>Tracheophyta</taxon>
        <taxon>Spermatophyta</taxon>
        <taxon>Magnoliopsida</taxon>
        <taxon>eudicotyledons</taxon>
        <taxon>Gunneridae</taxon>
        <taxon>Pentapetalae</taxon>
        <taxon>asterids</taxon>
        <taxon>lamiids</taxon>
        <taxon>Lamiales</taxon>
        <taxon>Phrymaceae</taxon>
        <taxon>Erythranthe</taxon>
    </lineage>
</organism>
<dbReference type="PANTHER" id="PTHR10209:SF791">
    <property type="entry name" value="1-AMINOCYCLOPROPANE-1-CARBOXYLATE OXIDASE HOMOLOG 1"/>
    <property type="match status" value="1"/>
</dbReference>
<evidence type="ECO:0000259" key="7">
    <source>
        <dbReference type="PROSITE" id="PS51471"/>
    </source>
</evidence>
<dbReference type="Pfam" id="PF03171">
    <property type="entry name" value="2OG-FeII_Oxy"/>
    <property type="match status" value="1"/>
</dbReference>
<name>A0A022QYZ6_ERYGU</name>
<dbReference type="OrthoDB" id="288590at2759"/>
<dbReference type="FunFam" id="2.60.120.330:FF:000005">
    <property type="entry name" value="1-aminocyclopropane-1-carboxylate oxidase homolog 1"/>
    <property type="match status" value="1"/>
</dbReference>
<proteinExistence type="inferred from homology"/>
<dbReference type="InterPro" id="IPR005123">
    <property type="entry name" value="Oxoglu/Fe-dep_dioxygenase_dom"/>
</dbReference>
<evidence type="ECO:0000256" key="3">
    <source>
        <dbReference type="ARBA" id="ARBA00022896"/>
    </source>
</evidence>
<sequence>MVASEEIQAPAATKYDRRAELQAFDDTKAGVKGLVDAGVTELPRIFIHPPESLKDITTTTTSTESTHSSTFPVIDLDGIDTDPRIREKIVDEVGKAAESWGFFQVINHGIEARILEEMLDGIRRFNEQETAIKKQYYSRDLTAAFKFNSNFDLFSSPAANWRDSIFIPVAPNPPKPEELPLVCREIMLEYSKQVMELGKTLLKLLSEGLGLSPNRLMEMECADSLALISHYYPACPEPDKTLGTTRHSDNDFVSVLLQDNLGGLQVVHDDRWVDVVPIPGALVINIGDLLQLVTNDKYKSVEHRVLASNTGPRISVASFFGRDSGPSPKVLAPIEEMLSEENPPKYRPTTAKEYTDFFRAKGLDGTSALLHFRL</sequence>
<keyword evidence="2 6" id="KW-0479">Metal-binding</keyword>
<dbReference type="GO" id="GO:0046872">
    <property type="term" value="F:metal ion binding"/>
    <property type="evidence" value="ECO:0007669"/>
    <property type="project" value="UniProtKB-KW"/>
</dbReference>
<dbReference type="OMA" id="VRDYVIY"/>
<keyword evidence="4 6" id="KW-0560">Oxidoreductase</keyword>
<evidence type="ECO:0000256" key="4">
    <source>
        <dbReference type="ARBA" id="ARBA00023002"/>
    </source>
</evidence>
<keyword evidence="3" id="KW-0847">Vitamin C</keyword>
<evidence type="ECO:0000256" key="5">
    <source>
        <dbReference type="ARBA" id="ARBA00023004"/>
    </source>
</evidence>
<dbReference type="AlphaFoldDB" id="A0A022QYZ6"/>
<dbReference type="Proteomes" id="UP000030748">
    <property type="component" value="Unassembled WGS sequence"/>
</dbReference>
<dbReference type="SUPFAM" id="SSF51197">
    <property type="entry name" value="Clavaminate synthase-like"/>
    <property type="match status" value="1"/>
</dbReference>
<evidence type="ECO:0000313" key="9">
    <source>
        <dbReference type="Proteomes" id="UP000030748"/>
    </source>
</evidence>
<evidence type="ECO:0000313" key="8">
    <source>
        <dbReference type="EMBL" id="EYU32538.1"/>
    </source>
</evidence>
<dbReference type="InterPro" id="IPR026992">
    <property type="entry name" value="DIOX_N"/>
</dbReference>
<dbReference type="PROSITE" id="PS51471">
    <property type="entry name" value="FE2OG_OXY"/>
    <property type="match status" value="1"/>
</dbReference>
<dbReference type="PANTHER" id="PTHR10209">
    <property type="entry name" value="OXIDOREDUCTASE, 2OG-FE II OXYGENASE FAMILY PROTEIN"/>
    <property type="match status" value="1"/>
</dbReference>
<dbReference type="GO" id="GO:0016706">
    <property type="term" value="F:2-oxoglutarate-dependent dioxygenase activity"/>
    <property type="evidence" value="ECO:0007669"/>
    <property type="project" value="UniProtKB-ARBA"/>
</dbReference>